<name>A0ABN1SQ15_9ACTN</name>
<evidence type="ECO:0000313" key="2">
    <source>
        <dbReference type="EMBL" id="GAA1000543.1"/>
    </source>
</evidence>
<proteinExistence type="predicted"/>
<evidence type="ECO:0000313" key="3">
    <source>
        <dbReference type="Proteomes" id="UP001500033"/>
    </source>
</evidence>
<sequence>MSAAWAARPPESVRPVFPWTRALRKKKKGGSRSQSAQKHATDHPLFIRLDMDAILQETSVIGTSASRSYGTPNVRNATVVFAAPRDGRQTHLLHSWAQKEHFAAACGHDSGSEGGGNGLGACV</sequence>
<organism evidence="2 3">
    <name type="scientific">Streptomyces rhizosphaericus</name>
    <dbReference type="NCBI Taxonomy" id="114699"/>
    <lineage>
        <taxon>Bacteria</taxon>
        <taxon>Bacillati</taxon>
        <taxon>Actinomycetota</taxon>
        <taxon>Actinomycetes</taxon>
        <taxon>Kitasatosporales</taxon>
        <taxon>Streptomycetaceae</taxon>
        <taxon>Streptomyces</taxon>
        <taxon>Streptomyces violaceusniger group</taxon>
    </lineage>
</organism>
<dbReference type="EMBL" id="BAAAIE010000113">
    <property type="protein sequence ID" value="GAA1000543.1"/>
    <property type="molecule type" value="Genomic_DNA"/>
</dbReference>
<evidence type="ECO:0000256" key="1">
    <source>
        <dbReference type="SAM" id="MobiDB-lite"/>
    </source>
</evidence>
<dbReference type="Proteomes" id="UP001500033">
    <property type="component" value="Unassembled WGS sequence"/>
</dbReference>
<reference evidence="2 3" key="1">
    <citation type="journal article" date="2019" name="Int. J. Syst. Evol. Microbiol.">
        <title>The Global Catalogue of Microorganisms (GCM) 10K type strain sequencing project: providing services to taxonomists for standard genome sequencing and annotation.</title>
        <authorList>
            <consortium name="The Broad Institute Genomics Platform"/>
            <consortium name="The Broad Institute Genome Sequencing Center for Infectious Disease"/>
            <person name="Wu L."/>
            <person name="Ma J."/>
        </authorList>
    </citation>
    <scope>NUCLEOTIDE SEQUENCE [LARGE SCALE GENOMIC DNA]</scope>
    <source>
        <strain evidence="2 3">JCM 11445</strain>
    </source>
</reference>
<comment type="caution">
    <text evidence="2">The sequence shown here is derived from an EMBL/GenBank/DDBJ whole genome shotgun (WGS) entry which is preliminary data.</text>
</comment>
<keyword evidence="3" id="KW-1185">Reference proteome</keyword>
<gene>
    <name evidence="2" type="ORF">GCM10009576_090550</name>
</gene>
<accession>A0ABN1SQ15</accession>
<feature type="region of interest" description="Disordered" evidence="1">
    <location>
        <begin position="17"/>
        <end position="42"/>
    </location>
</feature>
<protein>
    <submittedName>
        <fullName evidence="2">Uncharacterized protein</fullName>
    </submittedName>
</protein>